<evidence type="ECO:0000313" key="3">
    <source>
        <dbReference type="Proteomes" id="UP000786693"/>
    </source>
</evidence>
<keyword evidence="1" id="KW-1133">Transmembrane helix</keyword>
<keyword evidence="1" id="KW-0472">Membrane</keyword>
<protein>
    <submittedName>
        <fullName evidence="2">Uncharacterized protein</fullName>
    </submittedName>
</protein>
<feature type="transmembrane region" description="Helical" evidence="1">
    <location>
        <begin position="6"/>
        <end position="23"/>
    </location>
</feature>
<name>A0ABQ4NP90_9RHOB</name>
<comment type="caution">
    <text evidence="2">The sequence shown here is derived from an EMBL/GenBank/DDBJ whole genome shotgun (WGS) entry which is preliminary data.</text>
</comment>
<gene>
    <name evidence="2" type="ORF">JANAI62_28550</name>
</gene>
<keyword evidence="1" id="KW-0812">Transmembrane</keyword>
<dbReference type="EMBL" id="BPFH01000005">
    <property type="protein sequence ID" value="GIT96232.1"/>
    <property type="molecule type" value="Genomic_DNA"/>
</dbReference>
<sequence>MSPEATLLCVNSVFVAFAFLWVYPRLAERRLHLMLRYDIAITGAAMTVAGLLYGGKGLGFTFLDLPWWAFSLLSLAALEIPAWILFLNTNGVDEE</sequence>
<organism evidence="2 3">
    <name type="scientific">Jannaschia pagri</name>
    <dbReference type="NCBI Taxonomy" id="2829797"/>
    <lineage>
        <taxon>Bacteria</taxon>
        <taxon>Pseudomonadati</taxon>
        <taxon>Pseudomonadota</taxon>
        <taxon>Alphaproteobacteria</taxon>
        <taxon>Rhodobacterales</taxon>
        <taxon>Roseobacteraceae</taxon>
        <taxon>Jannaschia</taxon>
    </lineage>
</organism>
<keyword evidence="3" id="KW-1185">Reference proteome</keyword>
<evidence type="ECO:0000256" key="1">
    <source>
        <dbReference type="SAM" id="Phobius"/>
    </source>
</evidence>
<evidence type="ECO:0000313" key="2">
    <source>
        <dbReference type="EMBL" id="GIT96232.1"/>
    </source>
</evidence>
<reference evidence="2 3" key="1">
    <citation type="submission" date="2021-05" db="EMBL/GenBank/DDBJ databases">
        <title>Bacteria Genome sequencing.</title>
        <authorList>
            <person name="Takabe Y."/>
            <person name="Nakajima Y."/>
            <person name="Suzuki S."/>
            <person name="Shiozaki T."/>
        </authorList>
    </citation>
    <scope>NUCLEOTIDE SEQUENCE [LARGE SCALE GENOMIC DNA]</scope>
    <source>
        <strain evidence="2 3">AI_62</strain>
    </source>
</reference>
<dbReference type="Proteomes" id="UP000786693">
    <property type="component" value="Unassembled WGS sequence"/>
</dbReference>
<accession>A0ABQ4NP90</accession>
<proteinExistence type="predicted"/>
<feature type="transmembrane region" description="Helical" evidence="1">
    <location>
        <begin position="35"/>
        <end position="55"/>
    </location>
</feature>
<feature type="transmembrane region" description="Helical" evidence="1">
    <location>
        <begin position="67"/>
        <end position="87"/>
    </location>
</feature>